<dbReference type="CDD" id="cd14014">
    <property type="entry name" value="STKc_PknB_like"/>
    <property type="match status" value="1"/>
</dbReference>
<dbReference type="PROSITE" id="PS50011">
    <property type="entry name" value="PROTEIN_KINASE_DOM"/>
    <property type="match status" value="1"/>
</dbReference>
<organism evidence="12 13">
    <name type="scientific">Pseudonocardia ammonioxydans</name>
    <dbReference type="NCBI Taxonomy" id="260086"/>
    <lineage>
        <taxon>Bacteria</taxon>
        <taxon>Bacillati</taxon>
        <taxon>Actinomycetota</taxon>
        <taxon>Actinomycetes</taxon>
        <taxon>Pseudonocardiales</taxon>
        <taxon>Pseudonocardiaceae</taxon>
        <taxon>Pseudonocardia</taxon>
    </lineage>
</organism>
<feature type="compositionally biased region" description="Pro residues" evidence="9">
    <location>
        <begin position="329"/>
        <end position="340"/>
    </location>
</feature>
<evidence type="ECO:0000256" key="6">
    <source>
        <dbReference type="ARBA" id="ARBA00022840"/>
    </source>
</evidence>
<dbReference type="EC" id="2.7.11.1" evidence="1"/>
<feature type="compositionally biased region" description="Pro residues" evidence="9">
    <location>
        <begin position="351"/>
        <end position="361"/>
    </location>
</feature>
<dbReference type="GO" id="GO:0045717">
    <property type="term" value="P:negative regulation of fatty acid biosynthetic process"/>
    <property type="evidence" value="ECO:0007669"/>
    <property type="project" value="UniProtKB-ARBA"/>
</dbReference>
<dbReference type="PANTHER" id="PTHR43289:SF6">
    <property type="entry name" value="SERINE_THREONINE-PROTEIN KINASE NEKL-3"/>
    <property type="match status" value="1"/>
</dbReference>
<feature type="region of interest" description="Disordered" evidence="9">
    <location>
        <begin position="278"/>
        <end position="464"/>
    </location>
</feature>
<dbReference type="InterPro" id="IPR008271">
    <property type="entry name" value="Ser/Thr_kinase_AS"/>
</dbReference>
<keyword evidence="10" id="KW-1133">Transmembrane helix</keyword>
<gene>
    <name evidence="12" type="ORF">SAMN05216207_1009142</name>
</gene>
<keyword evidence="10" id="KW-0812">Transmembrane</keyword>
<dbReference type="SUPFAM" id="SSF56112">
    <property type="entry name" value="Protein kinase-like (PK-like)"/>
    <property type="match status" value="1"/>
</dbReference>
<evidence type="ECO:0000256" key="8">
    <source>
        <dbReference type="ARBA" id="ARBA00048679"/>
    </source>
</evidence>
<dbReference type="Pfam" id="PF00069">
    <property type="entry name" value="Pkinase"/>
    <property type="match status" value="1"/>
</dbReference>
<keyword evidence="6" id="KW-0067">ATP-binding</keyword>
<dbReference type="GO" id="GO:0004674">
    <property type="term" value="F:protein serine/threonine kinase activity"/>
    <property type="evidence" value="ECO:0007669"/>
    <property type="project" value="UniProtKB-KW"/>
</dbReference>
<feature type="compositionally biased region" description="Basic and acidic residues" evidence="9">
    <location>
        <begin position="311"/>
        <end position="324"/>
    </location>
</feature>
<evidence type="ECO:0000256" key="10">
    <source>
        <dbReference type="SAM" id="Phobius"/>
    </source>
</evidence>
<evidence type="ECO:0000256" key="9">
    <source>
        <dbReference type="SAM" id="MobiDB-lite"/>
    </source>
</evidence>
<keyword evidence="2 12" id="KW-0723">Serine/threonine-protein kinase</keyword>
<evidence type="ECO:0000256" key="4">
    <source>
        <dbReference type="ARBA" id="ARBA00022741"/>
    </source>
</evidence>
<evidence type="ECO:0000256" key="2">
    <source>
        <dbReference type="ARBA" id="ARBA00022527"/>
    </source>
</evidence>
<dbReference type="RefSeq" id="WP_093341288.1">
    <property type="nucleotide sequence ID" value="NZ_FOUY01000009.1"/>
</dbReference>
<keyword evidence="10" id="KW-0472">Membrane</keyword>
<evidence type="ECO:0000256" key="7">
    <source>
        <dbReference type="ARBA" id="ARBA00047899"/>
    </source>
</evidence>
<feature type="transmembrane region" description="Helical" evidence="10">
    <location>
        <begin position="471"/>
        <end position="492"/>
    </location>
</feature>
<accession>A0A1I4WWF4</accession>
<name>A0A1I4WWF4_PSUAM</name>
<dbReference type="Gene3D" id="3.30.200.20">
    <property type="entry name" value="Phosphorylase Kinase, domain 1"/>
    <property type="match status" value="1"/>
</dbReference>
<dbReference type="STRING" id="260086.SAMN05216207_1009142"/>
<reference evidence="12 13" key="1">
    <citation type="submission" date="2016-10" db="EMBL/GenBank/DDBJ databases">
        <authorList>
            <person name="de Groot N.N."/>
        </authorList>
    </citation>
    <scope>NUCLEOTIDE SEQUENCE [LARGE SCALE GENOMIC DNA]</scope>
    <source>
        <strain evidence="12 13">CGMCC 4.1877</strain>
    </source>
</reference>
<evidence type="ECO:0000259" key="11">
    <source>
        <dbReference type="PROSITE" id="PS50011"/>
    </source>
</evidence>
<comment type="catalytic activity">
    <reaction evidence="7">
        <text>L-threonyl-[protein] + ATP = O-phospho-L-threonyl-[protein] + ADP + H(+)</text>
        <dbReference type="Rhea" id="RHEA:46608"/>
        <dbReference type="Rhea" id="RHEA-COMP:11060"/>
        <dbReference type="Rhea" id="RHEA-COMP:11605"/>
        <dbReference type="ChEBI" id="CHEBI:15378"/>
        <dbReference type="ChEBI" id="CHEBI:30013"/>
        <dbReference type="ChEBI" id="CHEBI:30616"/>
        <dbReference type="ChEBI" id="CHEBI:61977"/>
        <dbReference type="ChEBI" id="CHEBI:456216"/>
        <dbReference type="EC" id="2.7.11.1"/>
    </reaction>
</comment>
<dbReference type="PROSITE" id="PS00108">
    <property type="entry name" value="PROTEIN_KINASE_ST"/>
    <property type="match status" value="1"/>
</dbReference>
<dbReference type="Proteomes" id="UP000199614">
    <property type="component" value="Unassembled WGS sequence"/>
</dbReference>
<proteinExistence type="predicted"/>
<dbReference type="OrthoDB" id="9762169at2"/>
<dbReference type="InterPro" id="IPR000719">
    <property type="entry name" value="Prot_kinase_dom"/>
</dbReference>
<feature type="domain" description="Protein kinase" evidence="11">
    <location>
        <begin position="14"/>
        <end position="273"/>
    </location>
</feature>
<dbReference type="SMART" id="SM00220">
    <property type="entry name" value="S_TKc"/>
    <property type="match status" value="1"/>
</dbReference>
<evidence type="ECO:0000256" key="5">
    <source>
        <dbReference type="ARBA" id="ARBA00022777"/>
    </source>
</evidence>
<comment type="catalytic activity">
    <reaction evidence="8">
        <text>L-seryl-[protein] + ATP = O-phospho-L-seryl-[protein] + ADP + H(+)</text>
        <dbReference type="Rhea" id="RHEA:17989"/>
        <dbReference type="Rhea" id="RHEA-COMP:9863"/>
        <dbReference type="Rhea" id="RHEA-COMP:11604"/>
        <dbReference type="ChEBI" id="CHEBI:15378"/>
        <dbReference type="ChEBI" id="CHEBI:29999"/>
        <dbReference type="ChEBI" id="CHEBI:30616"/>
        <dbReference type="ChEBI" id="CHEBI:83421"/>
        <dbReference type="ChEBI" id="CHEBI:456216"/>
        <dbReference type="EC" id="2.7.11.1"/>
    </reaction>
</comment>
<dbReference type="InterPro" id="IPR011009">
    <property type="entry name" value="Kinase-like_dom_sf"/>
</dbReference>
<evidence type="ECO:0000256" key="3">
    <source>
        <dbReference type="ARBA" id="ARBA00022679"/>
    </source>
</evidence>
<evidence type="ECO:0000313" key="13">
    <source>
        <dbReference type="Proteomes" id="UP000199614"/>
    </source>
</evidence>
<keyword evidence="5 12" id="KW-0418">Kinase</keyword>
<protein>
    <recommendedName>
        <fullName evidence="1">non-specific serine/threonine protein kinase</fullName>
        <ecNumber evidence="1">2.7.11.1</ecNumber>
    </recommendedName>
</protein>
<keyword evidence="3" id="KW-0808">Transferase</keyword>
<evidence type="ECO:0000313" key="12">
    <source>
        <dbReference type="EMBL" id="SFN17817.1"/>
    </source>
</evidence>
<feature type="compositionally biased region" description="Pro residues" evidence="9">
    <location>
        <begin position="418"/>
        <end position="428"/>
    </location>
</feature>
<keyword evidence="4" id="KW-0547">Nucleotide-binding</keyword>
<dbReference type="EMBL" id="FOUY01000009">
    <property type="protein sequence ID" value="SFN17817.1"/>
    <property type="molecule type" value="Genomic_DNA"/>
</dbReference>
<dbReference type="PANTHER" id="PTHR43289">
    <property type="entry name" value="MITOGEN-ACTIVATED PROTEIN KINASE KINASE KINASE 20-RELATED"/>
    <property type="match status" value="1"/>
</dbReference>
<feature type="compositionally biased region" description="Low complexity" evidence="9">
    <location>
        <begin position="362"/>
        <end position="378"/>
    </location>
</feature>
<dbReference type="AlphaFoldDB" id="A0A1I4WWF4"/>
<dbReference type="Gene3D" id="1.10.510.10">
    <property type="entry name" value="Transferase(Phosphotransferase) domain 1"/>
    <property type="match status" value="1"/>
</dbReference>
<dbReference type="GO" id="GO:0005524">
    <property type="term" value="F:ATP binding"/>
    <property type="evidence" value="ECO:0007669"/>
    <property type="project" value="UniProtKB-KW"/>
</dbReference>
<dbReference type="FunFam" id="3.30.200.20:FF:000035">
    <property type="entry name" value="Serine/threonine protein kinase Stk1"/>
    <property type="match status" value="1"/>
</dbReference>
<dbReference type="FunFam" id="1.10.510.10:FF:000021">
    <property type="entry name" value="Serine/threonine protein kinase"/>
    <property type="match status" value="1"/>
</dbReference>
<evidence type="ECO:0000256" key="1">
    <source>
        <dbReference type="ARBA" id="ARBA00012513"/>
    </source>
</evidence>
<keyword evidence="13" id="KW-1185">Reference proteome</keyword>
<feature type="compositionally biased region" description="Pro residues" evidence="9">
    <location>
        <begin position="381"/>
        <end position="400"/>
    </location>
</feature>
<sequence length="545" mass="56150">MSALAAGQLISERYQLDRRIAVGGMGEVWEASDTRLGRSVAVKVLKADLSDDPEFLHRFRIEARTVASLDHSGIAAVHDYGEDDGAAGGGRTAYLVMELVRGEPLSTRIGRGPIPSDEALDILEQAARALQAAHERGFVHRDVKPGNILLRTDGVVKLTDFGIAKAADAVPVTRSGMVMGTAHYIAPEQASGEEAGPSGDVYSLGVVGYECLAGVRPFRAESAVAVAMMQVRDDPPPLPGELPERVRELIASVLVKDPEQRYADGAEFADAVAAVRRGHRPPPAGIPAPTGNAPGFSGDDEPPAAPRRHARTDDGDPDPARRDGGPSGPGIPAPADPPARSPRHGVDTGRPPGPAHPPPAGPGARPATGDPAARSGGMPLPGGPPARPRSGPLPAPPPGTPAHGRESQHPGPAGRAPAGPPPPGPQGPHAPGGRPAPLRPPVHRPNSDRVPEQHPSGPLDLTPKRSGRAKAWLAVFFVLLTVAAVLLAVMILRDAPPGTGRTGSLGPPAGTVALAAGREADRTGQTAVGRPLVAVPTHEGPEVLR</sequence>